<organism evidence="5 6">
    <name type="scientific">Sunxiuqinia elliptica</name>
    <dbReference type="NCBI Taxonomy" id="655355"/>
    <lineage>
        <taxon>Bacteria</taxon>
        <taxon>Pseudomonadati</taxon>
        <taxon>Bacteroidota</taxon>
        <taxon>Bacteroidia</taxon>
        <taxon>Marinilabiliales</taxon>
        <taxon>Prolixibacteraceae</taxon>
        <taxon>Sunxiuqinia</taxon>
    </lineage>
</organism>
<dbReference type="InterPro" id="IPR006860">
    <property type="entry name" value="FecR"/>
</dbReference>
<protein>
    <submittedName>
        <fullName evidence="5">FecR family protein</fullName>
    </submittedName>
</protein>
<dbReference type="Gene3D" id="2.60.120.1440">
    <property type="match status" value="1"/>
</dbReference>
<keyword evidence="2" id="KW-1133">Transmembrane helix</keyword>
<dbReference type="AlphaFoldDB" id="A0A1I2JV82"/>
<dbReference type="Gene3D" id="3.55.50.30">
    <property type="match status" value="1"/>
</dbReference>
<keyword evidence="6" id="KW-1185">Reference proteome</keyword>
<evidence type="ECO:0000259" key="3">
    <source>
        <dbReference type="Pfam" id="PF04773"/>
    </source>
</evidence>
<evidence type="ECO:0000313" key="5">
    <source>
        <dbReference type="EMBL" id="SFF56701.1"/>
    </source>
</evidence>
<dbReference type="Pfam" id="PF16344">
    <property type="entry name" value="FecR_C"/>
    <property type="match status" value="1"/>
</dbReference>
<feature type="transmembrane region" description="Helical" evidence="2">
    <location>
        <begin position="83"/>
        <end position="106"/>
    </location>
</feature>
<proteinExistence type="predicted"/>
<accession>A0A1I2JV82</accession>
<dbReference type="RefSeq" id="WP_093920810.1">
    <property type="nucleotide sequence ID" value="NZ_FONW01000009.1"/>
</dbReference>
<dbReference type="PANTHER" id="PTHR30273">
    <property type="entry name" value="PERIPLASMIC SIGNAL SENSOR AND SIGMA FACTOR ACTIVATOR FECR-RELATED"/>
    <property type="match status" value="1"/>
</dbReference>
<keyword evidence="2" id="KW-0472">Membrane</keyword>
<feature type="domain" description="FecR protein" evidence="3">
    <location>
        <begin position="119"/>
        <end position="213"/>
    </location>
</feature>
<sequence length="328" mass="37306">MTSSKKIESQLVDHLSSEGEIQKPEELRSWLNESDENQQAYQKYQRIWETSERLGKAERYQSDSAWTKVEHQIKRKQQKVVRLIRLSYAAMGAAAALVVILAFAFYTGQFSLQENNMQLTTDYGSRTEVVLPDGTTVKLNSGSELEYHFNRLTKSREVALKGEGFFHVAKDGHPFRIQTPQGMGLEVLGTTFNISAYLEDEVVHTALVEGSVKLSNEKNQTTILSPGQIMAFNSKDQSFSERDANLSHIVGWTENKIYLDNTSLKATSVLLERWFDVSIQIIPEKLGEDIHYTGVLEEKDIRDVLHALSELSEIKYSIEGNEILVRKR</sequence>
<dbReference type="PIRSF" id="PIRSF018266">
    <property type="entry name" value="FecR"/>
    <property type="match status" value="1"/>
</dbReference>
<dbReference type="STRING" id="655355.SAMN05216283_109130"/>
<keyword evidence="2" id="KW-0812">Transmembrane</keyword>
<feature type="region of interest" description="Disordered" evidence="1">
    <location>
        <begin position="1"/>
        <end position="21"/>
    </location>
</feature>
<feature type="domain" description="Protein FecR C-terminal" evidence="4">
    <location>
        <begin position="256"/>
        <end position="325"/>
    </location>
</feature>
<dbReference type="EMBL" id="FONW01000009">
    <property type="protein sequence ID" value="SFF56701.1"/>
    <property type="molecule type" value="Genomic_DNA"/>
</dbReference>
<dbReference type="Proteomes" id="UP000198964">
    <property type="component" value="Unassembled WGS sequence"/>
</dbReference>
<evidence type="ECO:0000256" key="1">
    <source>
        <dbReference type="SAM" id="MobiDB-lite"/>
    </source>
</evidence>
<evidence type="ECO:0000256" key="2">
    <source>
        <dbReference type="SAM" id="Phobius"/>
    </source>
</evidence>
<evidence type="ECO:0000313" key="6">
    <source>
        <dbReference type="Proteomes" id="UP000198964"/>
    </source>
</evidence>
<dbReference type="InterPro" id="IPR032508">
    <property type="entry name" value="FecR_C"/>
</dbReference>
<dbReference type="PANTHER" id="PTHR30273:SF2">
    <property type="entry name" value="PROTEIN FECR"/>
    <property type="match status" value="1"/>
</dbReference>
<gene>
    <name evidence="5" type="ORF">SAMN05216283_109130</name>
</gene>
<name>A0A1I2JV82_9BACT</name>
<evidence type="ECO:0000259" key="4">
    <source>
        <dbReference type="Pfam" id="PF16344"/>
    </source>
</evidence>
<reference evidence="5 6" key="1">
    <citation type="submission" date="2016-10" db="EMBL/GenBank/DDBJ databases">
        <authorList>
            <person name="de Groot N.N."/>
        </authorList>
    </citation>
    <scope>NUCLEOTIDE SEQUENCE [LARGE SCALE GENOMIC DNA]</scope>
    <source>
        <strain evidence="5 6">CGMCC 1.9156</strain>
    </source>
</reference>
<dbReference type="InterPro" id="IPR012373">
    <property type="entry name" value="Ferrdict_sens_TM"/>
</dbReference>
<dbReference type="Pfam" id="PF04773">
    <property type="entry name" value="FecR"/>
    <property type="match status" value="1"/>
</dbReference>
<dbReference type="GO" id="GO:0016989">
    <property type="term" value="F:sigma factor antagonist activity"/>
    <property type="evidence" value="ECO:0007669"/>
    <property type="project" value="TreeGrafter"/>
</dbReference>